<gene>
    <name evidence="8" type="ORF">SAMN05216361_1877</name>
</gene>
<name>A0A1M5IZI6_9ALTE</name>
<accession>A0A1M5IZI6</accession>
<evidence type="ECO:0000256" key="2">
    <source>
        <dbReference type="ARBA" id="ARBA00022475"/>
    </source>
</evidence>
<evidence type="ECO:0000313" key="9">
    <source>
        <dbReference type="Proteomes" id="UP000184520"/>
    </source>
</evidence>
<dbReference type="Proteomes" id="UP000184520">
    <property type="component" value="Unassembled WGS sequence"/>
</dbReference>
<organism evidence="8 9">
    <name type="scientific">Marisediminitalea aggregata</name>
    <dbReference type="NCBI Taxonomy" id="634436"/>
    <lineage>
        <taxon>Bacteria</taxon>
        <taxon>Pseudomonadati</taxon>
        <taxon>Pseudomonadota</taxon>
        <taxon>Gammaproteobacteria</taxon>
        <taxon>Alteromonadales</taxon>
        <taxon>Alteromonadaceae</taxon>
        <taxon>Marisediminitalea</taxon>
    </lineage>
</organism>
<dbReference type="EMBL" id="FQWD01000003">
    <property type="protein sequence ID" value="SHG33747.1"/>
    <property type="molecule type" value="Genomic_DNA"/>
</dbReference>
<evidence type="ECO:0000313" key="8">
    <source>
        <dbReference type="EMBL" id="SHG33747.1"/>
    </source>
</evidence>
<proteinExistence type="inferred from homology"/>
<feature type="signal peptide" evidence="7">
    <location>
        <begin position="1"/>
        <end position="19"/>
    </location>
</feature>
<dbReference type="STRING" id="634436.SAMN05216361_1877"/>
<keyword evidence="6" id="KW-0449">Lipoprotein</keyword>
<keyword evidence="5" id="KW-0564">Palmitate</keyword>
<keyword evidence="4" id="KW-0472">Membrane</keyword>
<dbReference type="RefSeq" id="WP_084526371.1">
    <property type="nucleotide sequence ID" value="NZ_FQWD01000003.1"/>
</dbReference>
<dbReference type="PROSITE" id="PS51257">
    <property type="entry name" value="PROKAR_LIPOPROTEIN"/>
    <property type="match status" value="1"/>
</dbReference>
<dbReference type="InterPro" id="IPR012556">
    <property type="entry name" value="Entericidin"/>
</dbReference>
<dbReference type="GO" id="GO:0009636">
    <property type="term" value="P:response to toxic substance"/>
    <property type="evidence" value="ECO:0007669"/>
    <property type="project" value="InterPro"/>
</dbReference>
<dbReference type="GO" id="GO:0016020">
    <property type="term" value="C:membrane"/>
    <property type="evidence" value="ECO:0007669"/>
    <property type="project" value="InterPro"/>
</dbReference>
<protein>
    <submittedName>
        <fullName evidence="8">Entericidin EcnA/B family protein</fullName>
    </submittedName>
</protein>
<keyword evidence="3 7" id="KW-0732">Signal</keyword>
<sequence>MFKRVLMVMCIACLSVGCATLEGAGKDIEKAGKAIQDAVDSE</sequence>
<dbReference type="AlphaFoldDB" id="A0A1M5IZI6"/>
<evidence type="ECO:0000256" key="7">
    <source>
        <dbReference type="SAM" id="SignalP"/>
    </source>
</evidence>
<evidence type="ECO:0000256" key="5">
    <source>
        <dbReference type="ARBA" id="ARBA00023139"/>
    </source>
</evidence>
<evidence type="ECO:0000256" key="3">
    <source>
        <dbReference type="ARBA" id="ARBA00022729"/>
    </source>
</evidence>
<dbReference type="OrthoDB" id="9181810at2"/>
<reference evidence="9" key="1">
    <citation type="submission" date="2016-11" db="EMBL/GenBank/DDBJ databases">
        <authorList>
            <person name="Varghese N."/>
            <person name="Submissions S."/>
        </authorList>
    </citation>
    <scope>NUCLEOTIDE SEQUENCE [LARGE SCALE GENOMIC DNA]</scope>
    <source>
        <strain evidence="9">CGMCC 1.8995</strain>
    </source>
</reference>
<feature type="chain" id="PRO_5013336483" evidence="7">
    <location>
        <begin position="20"/>
        <end position="42"/>
    </location>
</feature>
<keyword evidence="2" id="KW-1003">Cell membrane</keyword>
<evidence type="ECO:0000256" key="4">
    <source>
        <dbReference type="ARBA" id="ARBA00023136"/>
    </source>
</evidence>
<comment type="similarity">
    <text evidence="1">Belongs to the EcnA/EcnB lipoprotein family.</text>
</comment>
<dbReference type="Pfam" id="PF08085">
    <property type="entry name" value="Entericidin"/>
    <property type="match status" value="1"/>
</dbReference>
<evidence type="ECO:0000256" key="6">
    <source>
        <dbReference type="ARBA" id="ARBA00023288"/>
    </source>
</evidence>
<keyword evidence="9" id="KW-1185">Reference proteome</keyword>
<evidence type="ECO:0000256" key="1">
    <source>
        <dbReference type="ARBA" id="ARBA00010296"/>
    </source>
</evidence>